<feature type="domain" description="Glyoxalase-like" evidence="1">
    <location>
        <begin position="7"/>
        <end position="196"/>
    </location>
</feature>
<gene>
    <name evidence="2" type="ORF">BFN67_03365</name>
</gene>
<sequence>MNATHPLDHLVLPTGSLVTARNRLTHLGFTVAPNGVHPFGTENCCIYLADGTFMEPLAIANPAEVAKAAASGNVFVARDRQYRQHRSEEGFSAVVFGTEDASADHDRYADAGISAGNMLEFSRPFVDASGKSDTASFRLAFAAKADAQNAFIFACQRLNAPKVDRSTLQAHKNGAQAIKQIISVADDPAAALRFLADAAGTDASMKDGAVSLPNAKLTVLDPAAYAARYHIATDNAVTALSFTAIVFSVAGLEKTGAVLAENDIASDMKAGSVVVAPAKGQGAAFIFEESA</sequence>
<dbReference type="Proteomes" id="UP000191905">
    <property type="component" value="Unassembled WGS sequence"/>
</dbReference>
<keyword evidence="3" id="KW-1185">Reference proteome</keyword>
<protein>
    <submittedName>
        <fullName evidence="2">Lactoylglutathione lyase</fullName>
    </submittedName>
</protein>
<dbReference type="AlphaFoldDB" id="A0A1V8RS33"/>
<name>A0A1V8RS33_9HYPH</name>
<evidence type="ECO:0000313" key="3">
    <source>
        <dbReference type="Proteomes" id="UP000191905"/>
    </source>
</evidence>
<dbReference type="Gene3D" id="3.10.180.10">
    <property type="entry name" value="2,3-Dihydroxybiphenyl 1,2-Dioxygenase, domain 1"/>
    <property type="match status" value="1"/>
</dbReference>
<proteinExistence type="predicted"/>
<keyword evidence="2" id="KW-0456">Lyase</keyword>
<evidence type="ECO:0000313" key="2">
    <source>
        <dbReference type="EMBL" id="OQM75948.1"/>
    </source>
</evidence>
<dbReference type="PANTHER" id="PTHR40265:SF1">
    <property type="entry name" value="GLYOXALASE-LIKE DOMAIN-CONTAINING PROTEIN"/>
    <property type="match status" value="1"/>
</dbReference>
<accession>A0A1V8RS33</accession>
<dbReference type="InterPro" id="IPR025870">
    <property type="entry name" value="Glyoxalase-like_dom"/>
</dbReference>
<evidence type="ECO:0000259" key="1">
    <source>
        <dbReference type="Pfam" id="PF13468"/>
    </source>
</evidence>
<dbReference type="RefSeq" id="WP_080919491.1">
    <property type="nucleotide sequence ID" value="NZ_MDET01000012.1"/>
</dbReference>
<dbReference type="InterPro" id="IPR029068">
    <property type="entry name" value="Glyas_Bleomycin-R_OHBP_Dase"/>
</dbReference>
<organism evidence="2 3">
    <name type="scientific">Manganibacter manganicus</name>
    <dbReference type="NCBI Taxonomy" id="1873176"/>
    <lineage>
        <taxon>Bacteria</taxon>
        <taxon>Pseudomonadati</taxon>
        <taxon>Pseudomonadota</taxon>
        <taxon>Alphaproteobacteria</taxon>
        <taxon>Hyphomicrobiales</taxon>
        <taxon>Phyllobacteriaceae</taxon>
        <taxon>Manganibacter</taxon>
    </lineage>
</organism>
<dbReference type="SUPFAM" id="SSF54593">
    <property type="entry name" value="Glyoxalase/Bleomycin resistance protein/Dihydroxybiphenyl dioxygenase"/>
    <property type="match status" value="1"/>
</dbReference>
<dbReference type="Pfam" id="PF13468">
    <property type="entry name" value="Glyoxalase_3"/>
    <property type="match status" value="1"/>
</dbReference>
<reference evidence="2 3" key="1">
    <citation type="journal article" date="2016" name="Int. J. Syst. Evol. Microbiol.">
        <title>Pseudaminobacter manganicus sp. nov., isolated from sludge of a manganese mine.</title>
        <authorList>
            <person name="Li J."/>
            <person name="Huang J."/>
            <person name="Liao S."/>
            <person name="Wang G."/>
        </authorList>
    </citation>
    <scope>NUCLEOTIDE SEQUENCE [LARGE SCALE GENOMIC DNA]</scope>
    <source>
        <strain evidence="2 3">JH-7</strain>
    </source>
</reference>
<dbReference type="GO" id="GO:0016829">
    <property type="term" value="F:lyase activity"/>
    <property type="evidence" value="ECO:0007669"/>
    <property type="project" value="UniProtKB-KW"/>
</dbReference>
<dbReference type="STRING" id="1873176.BFN67_03365"/>
<comment type="caution">
    <text evidence="2">The sequence shown here is derived from an EMBL/GenBank/DDBJ whole genome shotgun (WGS) entry which is preliminary data.</text>
</comment>
<dbReference type="EMBL" id="MDET01000012">
    <property type="protein sequence ID" value="OQM75948.1"/>
    <property type="molecule type" value="Genomic_DNA"/>
</dbReference>
<dbReference type="PANTHER" id="PTHR40265">
    <property type="entry name" value="BLL2707 PROTEIN"/>
    <property type="match status" value="1"/>
</dbReference>